<protein>
    <submittedName>
        <fullName evidence="1">Uncharacterized protein</fullName>
    </submittedName>
</protein>
<keyword evidence="2" id="KW-1185">Reference proteome</keyword>
<dbReference type="InterPro" id="IPR012337">
    <property type="entry name" value="RNaseH-like_sf"/>
</dbReference>
<organism evidence="1 2">
    <name type="scientific">Trichinella pseudospiralis</name>
    <name type="common">Parasitic roundworm</name>
    <dbReference type="NCBI Taxonomy" id="6337"/>
    <lineage>
        <taxon>Eukaryota</taxon>
        <taxon>Metazoa</taxon>
        <taxon>Ecdysozoa</taxon>
        <taxon>Nematoda</taxon>
        <taxon>Enoplea</taxon>
        <taxon>Dorylaimia</taxon>
        <taxon>Trichinellida</taxon>
        <taxon>Trichinellidae</taxon>
        <taxon>Trichinella</taxon>
    </lineage>
</organism>
<dbReference type="AlphaFoldDB" id="A0A0V1F329"/>
<dbReference type="SUPFAM" id="SSF53098">
    <property type="entry name" value="Ribonuclease H-like"/>
    <property type="match status" value="1"/>
</dbReference>
<reference evidence="1 2" key="1">
    <citation type="submission" date="2015-01" db="EMBL/GenBank/DDBJ databases">
        <title>Evolution of Trichinella species and genotypes.</title>
        <authorList>
            <person name="Korhonen P.K."/>
            <person name="Edoardo P."/>
            <person name="Giuseppe L.R."/>
            <person name="Gasser R.B."/>
        </authorList>
    </citation>
    <scope>NUCLEOTIDE SEQUENCE [LARGE SCALE GENOMIC DNA]</scope>
    <source>
        <strain evidence="1">ISS470</strain>
    </source>
</reference>
<sequence>MHVTSLGWSDYFLVYKDDFSRYRQVFYLKKSDDVDQCLKTFLNEVATRASLAYTAKQNGVSECENRILVETVRFMSHSKNGKRNQFVDGSYDEAMTLKTDLYEKNEEEDGSNVEELKMGLNSQGT</sequence>
<name>A0A0V1F329_TRIPS</name>
<dbReference type="OrthoDB" id="413361at2759"/>
<gene>
    <name evidence="1" type="ORF">T4D_11496</name>
</gene>
<comment type="caution">
    <text evidence="1">The sequence shown here is derived from an EMBL/GenBank/DDBJ whole genome shotgun (WGS) entry which is preliminary data.</text>
</comment>
<dbReference type="Proteomes" id="UP000054995">
    <property type="component" value="Unassembled WGS sequence"/>
</dbReference>
<accession>A0A0V1F329</accession>
<proteinExistence type="predicted"/>
<dbReference type="EMBL" id="JYDT01000421">
    <property type="protein sequence ID" value="KRY80566.1"/>
    <property type="molecule type" value="Genomic_DNA"/>
</dbReference>
<evidence type="ECO:0000313" key="1">
    <source>
        <dbReference type="EMBL" id="KRY80566.1"/>
    </source>
</evidence>
<evidence type="ECO:0000313" key="2">
    <source>
        <dbReference type="Proteomes" id="UP000054995"/>
    </source>
</evidence>